<dbReference type="PANTHER" id="PTHR23054:SF15">
    <property type="entry name" value="OS08G0515700 PROTEIN"/>
    <property type="match status" value="1"/>
</dbReference>
<evidence type="ECO:0000313" key="4">
    <source>
        <dbReference type="Proteomes" id="UP000019116"/>
    </source>
</evidence>
<feature type="region of interest" description="Disordered" evidence="1">
    <location>
        <begin position="127"/>
        <end position="147"/>
    </location>
</feature>
<gene>
    <name evidence="3" type="primary">LOC123157754</name>
</gene>
<dbReference type="InterPro" id="IPR006869">
    <property type="entry name" value="DUF547"/>
</dbReference>
<protein>
    <recommendedName>
        <fullName evidence="2">DUF547 domain-containing protein</fullName>
    </recommendedName>
</protein>
<feature type="domain" description="DUF547" evidence="2">
    <location>
        <begin position="316"/>
        <end position="450"/>
    </location>
</feature>
<dbReference type="EnsemblPlants" id="TraesCS7A02G249900.3">
    <property type="protein sequence ID" value="TraesCS7A02G249900.3"/>
    <property type="gene ID" value="TraesCS7A02G249900"/>
</dbReference>
<keyword evidence="4" id="KW-1185">Reference proteome</keyword>
<feature type="compositionally biased region" description="Basic and acidic residues" evidence="1">
    <location>
        <begin position="133"/>
        <end position="147"/>
    </location>
</feature>
<reference evidence="3" key="1">
    <citation type="submission" date="2018-08" db="EMBL/GenBank/DDBJ databases">
        <authorList>
            <person name="Rossello M."/>
        </authorList>
    </citation>
    <scope>NUCLEOTIDE SEQUENCE [LARGE SCALE GENOMIC DNA]</scope>
    <source>
        <strain evidence="3">cv. Chinese Spring</strain>
    </source>
</reference>
<name>A0A3B6RHZ4_WHEAT</name>
<accession>A0A3B6RHZ4</accession>
<dbReference type="Gramene" id="TraesCS7A03G0574900.1">
    <property type="protein sequence ID" value="TraesCS7A03G0574900.1.CDS"/>
    <property type="gene ID" value="TraesCS7A03G0574900"/>
</dbReference>
<reference evidence="3" key="2">
    <citation type="submission" date="2018-10" db="UniProtKB">
        <authorList>
            <consortium name="EnsemblPlants"/>
        </authorList>
    </citation>
    <scope>IDENTIFICATION</scope>
</reference>
<proteinExistence type="predicted"/>
<sequence>MFSPSFLNVKGNTNVDSCTCTSFSSTVVASTHGNLSDITPRFSYNKPTTNQDNIPHRRYSLNLAEQFQDHPMITTAEPNEKAMSKPVAELVWEIAALEEEVVRRELHLLSLYRATFDQYLGISPRVSGQMGQETHRRGSRKKADEGALRLRDIKESASYNLPTVSDRRHYSQGLPRSTSGHSSLANFLSASIAEYVPRIACKLSEDILRCISAVYCKLASSPSQDVDSETLSTPSFSSASSTFSLKHRVDSWSPRLSCNVDASSDKYGTLSENNDQYSGMIIFPRINIDADKFDYASKMLETIRALIKRLEKIDPTKMAHEEQLCFWINIHNALVMHAFMAYGLEDKRMKSSDMILKAAYDVGGHSVNSQIIQNSILGCQSHRPSLWVRTLFTPTKKSASGSSTHPYALHQPEPLAHFSLSTGAFSDPPVRLYTAKKLYHQLDQAKTEFIRANVMVRKHIIFLPKILHYYAKDATLELPDLIEMVCKSMPEAQQKEINKCLRRRIDKCVEWLPYKSSFRYTVHRNLAE</sequence>
<evidence type="ECO:0000313" key="3">
    <source>
        <dbReference type="EnsemblPlants" id="TraesCS7A02G249900.3"/>
    </source>
</evidence>
<evidence type="ECO:0000259" key="2">
    <source>
        <dbReference type="Pfam" id="PF04784"/>
    </source>
</evidence>
<dbReference type="Gramene" id="TraesCS7A02G249900.3">
    <property type="protein sequence ID" value="TraesCS7A02G249900.3"/>
    <property type="gene ID" value="TraesCS7A02G249900"/>
</dbReference>
<dbReference type="PANTHER" id="PTHR23054">
    <property type="entry name" value="TERNARY COMPLEX FACTOR MIP1, LEUCINE-ZIPPER-RELATED"/>
    <property type="match status" value="1"/>
</dbReference>
<organism evidence="3">
    <name type="scientific">Triticum aestivum</name>
    <name type="common">Wheat</name>
    <dbReference type="NCBI Taxonomy" id="4565"/>
    <lineage>
        <taxon>Eukaryota</taxon>
        <taxon>Viridiplantae</taxon>
        <taxon>Streptophyta</taxon>
        <taxon>Embryophyta</taxon>
        <taxon>Tracheophyta</taxon>
        <taxon>Spermatophyta</taxon>
        <taxon>Magnoliopsida</taxon>
        <taxon>Liliopsida</taxon>
        <taxon>Poales</taxon>
        <taxon>Poaceae</taxon>
        <taxon>BOP clade</taxon>
        <taxon>Pooideae</taxon>
        <taxon>Triticodae</taxon>
        <taxon>Triticeae</taxon>
        <taxon>Triticinae</taxon>
        <taxon>Triticum</taxon>
    </lineage>
</organism>
<dbReference type="AlphaFoldDB" id="A0A3B6RHZ4"/>
<dbReference type="STRING" id="4565.A0A3B6RHZ4"/>
<dbReference type="Proteomes" id="UP000019116">
    <property type="component" value="Chromosome 7A"/>
</dbReference>
<dbReference type="Pfam" id="PF04784">
    <property type="entry name" value="DUF547"/>
    <property type="match status" value="1"/>
</dbReference>
<evidence type="ECO:0000256" key="1">
    <source>
        <dbReference type="SAM" id="MobiDB-lite"/>
    </source>
</evidence>